<evidence type="ECO:0000313" key="3">
    <source>
        <dbReference type="Proteomes" id="UP001595805"/>
    </source>
</evidence>
<dbReference type="EMBL" id="JBHRZS010000007">
    <property type="protein sequence ID" value="MFC3880310.1"/>
    <property type="molecule type" value="Genomic_DNA"/>
</dbReference>
<comment type="caution">
    <text evidence="2">The sequence shown here is derived from an EMBL/GenBank/DDBJ whole genome shotgun (WGS) entry which is preliminary data.</text>
</comment>
<keyword evidence="1" id="KW-1133">Transmembrane helix</keyword>
<protein>
    <submittedName>
        <fullName evidence="2">Uncharacterized protein</fullName>
    </submittedName>
</protein>
<feature type="transmembrane region" description="Helical" evidence="1">
    <location>
        <begin position="72"/>
        <end position="92"/>
    </location>
</feature>
<dbReference type="Proteomes" id="UP001595805">
    <property type="component" value="Unassembled WGS sequence"/>
</dbReference>
<feature type="transmembrane region" description="Helical" evidence="1">
    <location>
        <begin position="42"/>
        <end position="66"/>
    </location>
</feature>
<name>A0ABV8ARL4_9BACT</name>
<reference evidence="3" key="1">
    <citation type="journal article" date="2019" name="Int. J. Syst. Evol. Microbiol.">
        <title>The Global Catalogue of Microorganisms (GCM) 10K type strain sequencing project: providing services to taxonomists for standard genome sequencing and annotation.</title>
        <authorList>
            <consortium name="The Broad Institute Genomics Platform"/>
            <consortium name="The Broad Institute Genome Sequencing Center for Infectious Disease"/>
            <person name="Wu L."/>
            <person name="Ma J."/>
        </authorList>
    </citation>
    <scope>NUCLEOTIDE SEQUENCE [LARGE SCALE GENOMIC DNA]</scope>
    <source>
        <strain evidence="3">CCUG 60523</strain>
    </source>
</reference>
<dbReference type="RefSeq" id="WP_377905595.1">
    <property type="nucleotide sequence ID" value="NZ_JBHRZS010000007.1"/>
</dbReference>
<evidence type="ECO:0000313" key="2">
    <source>
        <dbReference type="EMBL" id="MFC3880310.1"/>
    </source>
</evidence>
<keyword evidence="3" id="KW-1185">Reference proteome</keyword>
<keyword evidence="1" id="KW-0812">Transmembrane</keyword>
<keyword evidence="1" id="KW-0472">Membrane</keyword>
<feature type="transmembrane region" description="Helical" evidence="1">
    <location>
        <begin position="6"/>
        <end position="30"/>
    </location>
</feature>
<proteinExistence type="predicted"/>
<evidence type="ECO:0000256" key="1">
    <source>
        <dbReference type="SAM" id="Phobius"/>
    </source>
</evidence>
<organism evidence="2 3">
    <name type="scientific">Algoriphagus namhaensis</name>
    <dbReference type="NCBI Taxonomy" id="915353"/>
    <lineage>
        <taxon>Bacteria</taxon>
        <taxon>Pseudomonadati</taxon>
        <taxon>Bacteroidota</taxon>
        <taxon>Cytophagia</taxon>
        <taxon>Cytophagales</taxon>
        <taxon>Cyclobacteriaceae</taxon>
        <taxon>Algoriphagus</taxon>
    </lineage>
</organism>
<feature type="transmembrane region" description="Helical" evidence="1">
    <location>
        <begin position="141"/>
        <end position="158"/>
    </location>
</feature>
<feature type="transmembrane region" description="Helical" evidence="1">
    <location>
        <begin position="113"/>
        <end position="135"/>
    </location>
</feature>
<gene>
    <name evidence="2" type="ORF">ACFOSV_09000</name>
</gene>
<accession>A0ABV8ARL4</accession>
<feature type="transmembrane region" description="Helical" evidence="1">
    <location>
        <begin position="165"/>
        <end position="191"/>
    </location>
</feature>
<sequence length="192" mass="21621">MNIFSHAAVFISIILGMAIVHLLGGVSLILDARVKTKIYPIHLIWVANMLITVTLVWLSSFALAPLNNMSTLHFLNLIAYATVTNLMCGLLFPVRGEEVTDFKIHFWDNRKKFYLLGIFFVIVDALDGVFEHYYAAVPWDIGQYGTLGVWLVFFILGLKINSERFNLIIAMIYVVGLIGWLASIVDIGVLAW</sequence>